<evidence type="ECO:0000256" key="6">
    <source>
        <dbReference type="PROSITE-ProRule" id="PRU10141"/>
    </source>
</evidence>
<dbReference type="Gene3D" id="1.10.510.10">
    <property type="entry name" value="Transferase(Phosphotransferase) domain 1"/>
    <property type="match status" value="1"/>
</dbReference>
<evidence type="ECO:0000259" key="8">
    <source>
        <dbReference type="PROSITE" id="PS50011"/>
    </source>
</evidence>
<keyword evidence="1 9" id="KW-0723">Serine/threonine-protein kinase</keyword>
<keyword evidence="10" id="KW-1185">Reference proteome</keyword>
<evidence type="ECO:0000256" key="3">
    <source>
        <dbReference type="ARBA" id="ARBA00022741"/>
    </source>
</evidence>
<evidence type="ECO:0000256" key="1">
    <source>
        <dbReference type="ARBA" id="ARBA00022527"/>
    </source>
</evidence>
<evidence type="ECO:0000256" key="5">
    <source>
        <dbReference type="ARBA" id="ARBA00022840"/>
    </source>
</evidence>
<dbReference type="InterPro" id="IPR000719">
    <property type="entry name" value="Prot_kinase_dom"/>
</dbReference>
<dbReference type="EMBL" id="FRAC01000016">
    <property type="protein sequence ID" value="SHK75453.1"/>
    <property type="molecule type" value="Genomic_DNA"/>
</dbReference>
<dbReference type="InterPro" id="IPR017441">
    <property type="entry name" value="Protein_kinase_ATP_BS"/>
</dbReference>
<feature type="transmembrane region" description="Helical" evidence="7">
    <location>
        <begin position="105"/>
        <end position="123"/>
    </location>
</feature>
<dbReference type="GO" id="GO:0005524">
    <property type="term" value="F:ATP binding"/>
    <property type="evidence" value="ECO:0007669"/>
    <property type="project" value="UniProtKB-UniRule"/>
</dbReference>
<keyword evidence="3 6" id="KW-0547">Nucleotide-binding</keyword>
<dbReference type="GO" id="GO:0004674">
    <property type="term" value="F:protein serine/threonine kinase activity"/>
    <property type="evidence" value="ECO:0007669"/>
    <property type="project" value="UniProtKB-KW"/>
</dbReference>
<keyword evidence="7" id="KW-0472">Membrane</keyword>
<proteinExistence type="predicted"/>
<dbReference type="Proteomes" id="UP000184386">
    <property type="component" value="Unassembled WGS sequence"/>
</dbReference>
<dbReference type="Pfam" id="PF00069">
    <property type="entry name" value="Pkinase"/>
    <property type="match status" value="1"/>
</dbReference>
<evidence type="ECO:0000256" key="7">
    <source>
        <dbReference type="SAM" id="Phobius"/>
    </source>
</evidence>
<feature type="transmembrane region" description="Helical" evidence="7">
    <location>
        <begin position="186"/>
        <end position="207"/>
    </location>
</feature>
<dbReference type="PROSITE" id="PS50011">
    <property type="entry name" value="PROTEIN_KINASE_DOM"/>
    <property type="match status" value="1"/>
</dbReference>
<dbReference type="RefSeq" id="WP_170866671.1">
    <property type="nucleotide sequence ID" value="NZ_FRAC01000016.1"/>
</dbReference>
<keyword evidence="7" id="KW-0812">Transmembrane</keyword>
<accession>A0A1M6V1X6</accession>
<keyword evidence="7" id="KW-1133">Transmembrane helix</keyword>
<keyword evidence="4 9" id="KW-0418">Kinase</keyword>
<dbReference type="CDD" id="cd14014">
    <property type="entry name" value="STKc_PknB_like"/>
    <property type="match status" value="1"/>
</dbReference>
<feature type="domain" description="Protein kinase" evidence="8">
    <location>
        <begin position="10"/>
        <end position="459"/>
    </location>
</feature>
<organism evidence="9 10">
    <name type="scientific">Anaerocolumna jejuensis DSM 15929</name>
    <dbReference type="NCBI Taxonomy" id="1121322"/>
    <lineage>
        <taxon>Bacteria</taxon>
        <taxon>Bacillati</taxon>
        <taxon>Bacillota</taxon>
        <taxon>Clostridia</taxon>
        <taxon>Lachnospirales</taxon>
        <taxon>Lachnospiraceae</taxon>
        <taxon>Anaerocolumna</taxon>
    </lineage>
</organism>
<sequence length="459" mass="52394">MNKPVWFDKYRIIKALGKGGSAEVFLAEHRKLASLCAIKRIHKGNPLHQQLLQEAVILKSLSHPCIPVIYDFEEDKEYSYIIEQYMEGILLKDFLKEEGRLKESLVVSIGTSICSLFLYLYSLDNPVLYLDLNPGNIILNKLEVKLIDFGACVYKEKAEERKFSLGTRGFFAPELKTGSPDERSDVYAIGALLYYLIMGGVSFKSGYFQPDAAARKLYSAGLLRIIQRASRYHSAFRYLSVAQLNKKLLSEQNRKLKGGHAISGESIKVAIAGVQSRIGVTHLALLLAGYLNSKGVKCLYMEKNPTGHLRAILNSRKGELRADGIWHLKEGFFLPFSQLSTTPLTEGFQIILYDFGTAFQEGRDEFNKADIRLLVAGTKDWEVESWKEAEDNLKPGSSKILLNFLSGKQFRDFCREEKDNPYYRQYNCRYYRIPYEPDPFSDNLSQEMKDFLEELLDKE</sequence>
<dbReference type="InterPro" id="IPR011009">
    <property type="entry name" value="Kinase-like_dom_sf"/>
</dbReference>
<keyword evidence="5 6" id="KW-0067">ATP-binding</keyword>
<dbReference type="PANTHER" id="PTHR24345">
    <property type="entry name" value="SERINE/THREONINE-PROTEIN KINASE PLK"/>
    <property type="match status" value="1"/>
</dbReference>
<dbReference type="PROSITE" id="PS00107">
    <property type="entry name" value="PROTEIN_KINASE_ATP"/>
    <property type="match status" value="1"/>
</dbReference>
<evidence type="ECO:0000313" key="9">
    <source>
        <dbReference type="EMBL" id="SHK75453.1"/>
    </source>
</evidence>
<evidence type="ECO:0000256" key="4">
    <source>
        <dbReference type="ARBA" id="ARBA00022777"/>
    </source>
</evidence>
<keyword evidence="2" id="KW-0808">Transferase</keyword>
<protein>
    <submittedName>
        <fullName evidence="9">Serine/threonine protein kinase</fullName>
    </submittedName>
</protein>
<evidence type="ECO:0000313" key="10">
    <source>
        <dbReference type="Proteomes" id="UP000184386"/>
    </source>
</evidence>
<dbReference type="STRING" id="1121322.SAMN02745136_03280"/>
<dbReference type="PANTHER" id="PTHR24345:SF91">
    <property type="entry name" value="SERINE_THREONINE-PROTEIN KINASE PLK4"/>
    <property type="match status" value="1"/>
</dbReference>
<feature type="binding site" evidence="6">
    <location>
        <position position="39"/>
    </location>
    <ligand>
        <name>ATP</name>
        <dbReference type="ChEBI" id="CHEBI:30616"/>
    </ligand>
</feature>
<reference evidence="9 10" key="1">
    <citation type="submission" date="2016-11" db="EMBL/GenBank/DDBJ databases">
        <authorList>
            <person name="Jaros S."/>
            <person name="Januszkiewicz K."/>
            <person name="Wedrychowicz H."/>
        </authorList>
    </citation>
    <scope>NUCLEOTIDE SEQUENCE [LARGE SCALE GENOMIC DNA]</scope>
    <source>
        <strain evidence="9 10">DSM 15929</strain>
    </source>
</reference>
<gene>
    <name evidence="9" type="ORF">SAMN02745136_03280</name>
</gene>
<name>A0A1M6V1X6_9FIRM</name>
<dbReference type="SUPFAM" id="SSF56112">
    <property type="entry name" value="Protein kinase-like (PK-like)"/>
    <property type="match status" value="1"/>
</dbReference>
<evidence type="ECO:0000256" key="2">
    <source>
        <dbReference type="ARBA" id="ARBA00022679"/>
    </source>
</evidence>
<dbReference type="AlphaFoldDB" id="A0A1M6V1X6"/>